<comment type="similarity">
    <text evidence="2">Belongs to the shugoshin family.</text>
</comment>
<sequence length="745" mass="81928">MARLNDPPQPAAESVDSLKRRFVRQNRELARINSTQSVRIRNLETEVSRLLAENVSLREQVIKVQFEAESGIRRSDRDRIHGVKRKLQERLGDIACLLEELEEVGTTKERPGQDARKAKRPSPKSSDERQSRESASLADMKWEAEGRLPPILENKALSRKTLDTDELRDILNLSGNMTDSPELGPPPIAHFDEEGPIAFESKDPEKPKGSESDTSETVSSNLEVRRRRRESFHKEDVAGTVPVKSSGFIKGATPAALTRTSKIEEERKGPAKDVSDTGKRDHRGDDFDFTRKNADTKPGVVSRKNGSQAPSAESKRPDTKPLRDPGQQEKAKEATRATVPTARKPLGPKSANVDPKSPVKNSGVDIKHTLGGVKGKSGKGATDRNQARDTQVANKYSREAKREELSKAVSSKTTDRPPKTPVTDLDLFSPTISDPSEPRPDLQDTPPPPDLDPDSATGSFGRGSRRSRGSVSYAEPNLRAKMRRPTKELIDAVGVEERNRQASAARKDGSEVCLENELERLDIAQESEGPAKVIWRTKPIQESKGQQQRQKTESNSPLGKKASMQADEVTAVPNPKSRSDSSLEEQNQQGARRVLSGAATAIATLSNVQQRGNVHSTHKLDARDSEDAASDVADNGNIFDFTSSSPEYNHHENGEEIDSVARPMRVSRRHSMSTTGPAKASITITRRRRESCLAPGYFDDPNTADGAEVKSTNSISAPGDDATKEVSEGMRRGERVASRRRSMML</sequence>
<keyword evidence="7" id="KW-0131">Cell cycle</keyword>
<keyword evidence="13" id="KW-1185">Reference proteome</keyword>
<evidence type="ECO:0000259" key="11">
    <source>
        <dbReference type="Pfam" id="PF07558"/>
    </source>
</evidence>
<feature type="compositionally biased region" description="Basic and acidic residues" evidence="9">
    <location>
        <begin position="485"/>
        <end position="510"/>
    </location>
</feature>
<evidence type="ECO:0000256" key="1">
    <source>
        <dbReference type="ARBA" id="ARBA00004584"/>
    </source>
</evidence>
<dbReference type="GO" id="GO:0051301">
    <property type="term" value="P:cell division"/>
    <property type="evidence" value="ECO:0007669"/>
    <property type="project" value="UniProtKB-KW"/>
</dbReference>
<comment type="caution">
    <text evidence="12">The sequence shown here is derived from an EMBL/GenBank/DDBJ whole genome shotgun (WGS) entry which is preliminary data.</text>
</comment>
<evidence type="ECO:0000313" key="12">
    <source>
        <dbReference type="EMBL" id="MDI1487364.1"/>
    </source>
</evidence>
<dbReference type="Pfam" id="PF07557">
    <property type="entry name" value="Shugoshin_C"/>
    <property type="match status" value="1"/>
</dbReference>
<dbReference type="Pfam" id="PF07558">
    <property type="entry name" value="Shugoshin_N"/>
    <property type="match status" value="1"/>
</dbReference>
<keyword evidence="4" id="KW-0132">Cell division</keyword>
<feature type="compositionally biased region" description="Basic and acidic residues" evidence="9">
    <location>
        <begin position="313"/>
        <end position="335"/>
    </location>
</feature>
<evidence type="ECO:0000256" key="6">
    <source>
        <dbReference type="ARBA" id="ARBA00023054"/>
    </source>
</evidence>
<evidence type="ECO:0000256" key="2">
    <source>
        <dbReference type="ARBA" id="ARBA00010845"/>
    </source>
</evidence>
<feature type="compositionally biased region" description="Basic and acidic residues" evidence="9">
    <location>
        <begin position="105"/>
        <end position="116"/>
    </location>
</feature>
<comment type="subcellular location">
    <subcellularLocation>
        <location evidence="1">Chromosome</location>
        <location evidence="1">Centromere</location>
    </subcellularLocation>
</comment>
<evidence type="ECO:0000256" key="4">
    <source>
        <dbReference type="ARBA" id="ARBA00022618"/>
    </source>
</evidence>
<feature type="region of interest" description="Disordered" evidence="9">
    <location>
        <begin position="105"/>
        <end position="595"/>
    </location>
</feature>
<dbReference type="GO" id="GO:0005634">
    <property type="term" value="C:nucleus"/>
    <property type="evidence" value="ECO:0007669"/>
    <property type="project" value="InterPro"/>
</dbReference>
<evidence type="ECO:0000259" key="10">
    <source>
        <dbReference type="Pfam" id="PF07557"/>
    </source>
</evidence>
<name>A0AA43TTQ1_9LECA</name>
<organism evidence="12 13">
    <name type="scientific">Ramalina farinacea</name>
    <dbReference type="NCBI Taxonomy" id="258253"/>
    <lineage>
        <taxon>Eukaryota</taxon>
        <taxon>Fungi</taxon>
        <taxon>Dikarya</taxon>
        <taxon>Ascomycota</taxon>
        <taxon>Pezizomycotina</taxon>
        <taxon>Lecanoromycetes</taxon>
        <taxon>OSLEUM clade</taxon>
        <taxon>Lecanoromycetidae</taxon>
        <taxon>Lecanorales</taxon>
        <taxon>Lecanorineae</taxon>
        <taxon>Ramalinaceae</taxon>
        <taxon>Ramalina</taxon>
    </lineage>
</organism>
<feature type="compositionally biased region" description="Basic and acidic residues" evidence="9">
    <location>
        <begin position="261"/>
        <end position="295"/>
    </location>
</feature>
<feature type="compositionally biased region" description="Basic and acidic residues" evidence="9">
    <location>
        <begin position="160"/>
        <end position="169"/>
    </location>
</feature>
<feature type="compositionally biased region" description="Polar residues" evidence="9">
    <location>
        <begin position="543"/>
        <end position="557"/>
    </location>
</feature>
<proteinExistence type="inferred from homology"/>
<evidence type="ECO:0000256" key="8">
    <source>
        <dbReference type="ARBA" id="ARBA00023328"/>
    </source>
</evidence>
<dbReference type="InterPro" id="IPR011515">
    <property type="entry name" value="Shugoshin_C"/>
</dbReference>
<dbReference type="Proteomes" id="UP001161017">
    <property type="component" value="Unassembled WGS sequence"/>
</dbReference>
<evidence type="ECO:0000313" key="13">
    <source>
        <dbReference type="Proteomes" id="UP001161017"/>
    </source>
</evidence>
<accession>A0AA43TTQ1</accession>
<evidence type="ECO:0000256" key="5">
    <source>
        <dbReference type="ARBA" id="ARBA00022829"/>
    </source>
</evidence>
<evidence type="ECO:0000256" key="7">
    <source>
        <dbReference type="ARBA" id="ARBA00023306"/>
    </source>
</evidence>
<keyword evidence="8" id="KW-0137">Centromere</keyword>
<keyword evidence="3" id="KW-0158">Chromosome</keyword>
<evidence type="ECO:0000256" key="9">
    <source>
        <dbReference type="SAM" id="MobiDB-lite"/>
    </source>
</evidence>
<feature type="compositionally biased region" description="Basic and acidic residues" evidence="9">
    <location>
        <begin position="200"/>
        <end position="211"/>
    </location>
</feature>
<evidence type="ECO:0008006" key="14">
    <source>
        <dbReference type="Google" id="ProtNLM"/>
    </source>
</evidence>
<gene>
    <name evidence="12" type="ORF">OHK93_006633</name>
</gene>
<dbReference type="InterPro" id="IPR011516">
    <property type="entry name" value="Shugoshin_N"/>
</dbReference>
<dbReference type="AlphaFoldDB" id="A0AA43TTQ1"/>
<feature type="domain" description="Shugoshin C-terminal" evidence="10">
    <location>
        <begin position="461"/>
        <end position="484"/>
    </location>
</feature>
<protein>
    <recommendedName>
        <fullName evidence="14">Shugoshin</fullName>
    </recommendedName>
</protein>
<dbReference type="GO" id="GO:0000779">
    <property type="term" value="C:condensed chromosome, centromeric region"/>
    <property type="evidence" value="ECO:0007669"/>
    <property type="project" value="UniProtKB-ARBA"/>
</dbReference>
<feature type="region of interest" description="Disordered" evidence="9">
    <location>
        <begin position="607"/>
        <end position="745"/>
    </location>
</feature>
<feature type="compositionally biased region" description="Basic and acidic residues" evidence="9">
    <location>
        <begin position="721"/>
        <end position="737"/>
    </location>
</feature>
<feature type="domain" description="Shugoshin N-terminal coiled-coil" evidence="11">
    <location>
        <begin position="18"/>
        <end position="62"/>
    </location>
</feature>
<dbReference type="GO" id="GO:0045132">
    <property type="term" value="P:meiotic chromosome segregation"/>
    <property type="evidence" value="ECO:0007669"/>
    <property type="project" value="InterPro"/>
</dbReference>
<keyword evidence="5" id="KW-0159">Chromosome partition</keyword>
<evidence type="ECO:0000256" key="3">
    <source>
        <dbReference type="ARBA" id="ARBA00022454"/>
    </source>
</evidence>
<reference evidence="12" key="1">
    <citation type="journal article" date="2023" name="Genome Biol. Evol.">
        <title>First Whole Genome Sequence and Flow Cytometry Genome Size Data for the Lichen-Forming Fungus Ramalina farinacea (Ascomycota).</title>
        <authorList>
            <person name="Llewellyn T."/>
            <person name="Mian S."/>
            <person name="Hill R."/>
            <person name="Leitch I.J."/>
            <person name="Gaya E."/>
        </authorList>
    </citation>
    <scope>NUCLEOTIDE SEQUENCE</scope>
    <source>
        <strain evidence="12">LIQ254RAFAR</strain>
    </source>
</reference>
<keyword evidence="6" id="KW-0175">Coiled coil</keyword>
<feature type="compositionally biased region" description="Basic and acidic residues" evidence="9">
    <location>
        <begin position="396"/>
        <end position="406"/>
    </location>
</feature>
<dbReference type="EMBL" id="JAPUFD010000005">
    <property type="protein sequence ID" value="MDI1487364.1"/>
    <property type="molecule type" value="Genomic_DNA"/>
</dbReference>